<feature type="compositionally biased region" description="Basic and acidic residues" evidence="1">
    <location>
        <begin position="1"/>
        <end position="14"/>
    </location>
</feature>
<comment type="caution">
    <text evidence="2">The sequence shown here is derived from an EMBL/GenBank/DDBJ whole genome shotgun (WGS) entry which is preliminary data.</text>
</comment>
<evidence type="ECO:0000313" key="2">
    <source>
        <dbReference type="EMBL" id="MCR8873191.1"/>
    </source>
</evidence>
<organism evidence="2 3">
    <name type="scientific">Phocaeicola barnesiae</name>
    <dbReference type="NCBI Taxonomy" id="376804"/>
    <lineage>
        <taxon>Bacteria</taxon>
        <taxon>Pseudomonadati</taxon>
        <taxon>Bacteroidota</taxon>
        <taxon>Bacteroidia</taxon>
        <taxon>Bacteroidales</taxon>
        <taxon>Bacteroidaceae</taxon>
        <taxon>Phocaeicola</taxon>
    </lineage>
</organism>
<dbReference type="Pfam" id="PF13707">
    <property type="entry name" value="RloB"/>
    <property type="match status" value="1"/>
</dbReference>
<evidence type="ECO:0000256" key="1">
    <source>
        <dbReference type="SAM" id="MobiDB-lite"/>
    </source>
</evidence>
<evidence type="ECO:0000313" key="3">
    <source>
        <dbReference type="Proteomes" id="UP001204579"/>
    </source>
</evidence>
<gene>
    <name evidence="2" type="ORF">NW209_03990</name>
</gene>
<dbReference type="Proteomes" id="UP001204579">
    <property type="component" value="Unassembled WGS sequence"/>
</dbReference>
<sequence length="251" mass="29385">MCKRELAESAEEPKYFASVQSATSEVENENKEQQEAEHGTREMGILYPFIISGGKNTERFYFKHINDLTDYKFNIKPEYFADESNYTEVFPKRIREILSRNTDAKIYCVFDWDTIYTDETCLKRHDAFVKEFIDEINNGTVVICHSMPSIEYWFLLHFEENCTELLKDYSAVSTRLAPHIKPCFSDPTPKLKKLLKMEKYLKDSTWVKNLIDDGKLEKATKYAESNINAAKAIDDLENQSFSYVYKIFKGE</sequence>
<feature type="compositionally biased region" description="Basic and acidic residues" evidence="1">
    <location>
        <begin position="28"/>
        <end position="39"/>
    </location>
</feature>
<keyword evidence="3" id="KW-1185">Reference proteome</keyword>
<dbReference type="InterPro" id="IPR025591">
    <property type="entry name" value="RloB"/>
</dbReference>
<reference evidence="2 3" key="1">
    <citation type="submission" date="2022-08" db="EMBL/GenBank/DDBJ databases">
        <authorList>
            <person name="Zeman M."/>
            <person name="Kubasova T."/>
        </authorList>
    </citation>
    <scope>NUCLEOTIDE SEQUENCE [LARGE SCALE GENOMIC DNA]</scope>
    <source>
        <strain evidence="2 3">ET62</strain>
    </source>
</reference>
<protein>
    <submittedName>
        <fullName evidence="2">RloB family protein</fullName>
    </submittedName>
</protein>
<name>A0AAW5N488_9BACT</name>
<accession>A0AAW5N488</accession>
<dbReference type="RefSeq" id="WP_258335465.1">
    <property type="nucleotide sequence ID" value="NZ_CAUBSI010000015.1"/>
</dbReference>
<dbReference type="EMBL" id="JANRHJ010000003">
    <property type="protein sequence ID" value="MCR8873191.1"/>
    <property type="molecule type" value="Genomic_DNA"/>
</dbReference>
<proteinExistence type="predicted"/>
<feature type="region of interest" description="Disordered" evidence="1">
    <location>
        <begin position="1"/>
        <end position="39"/>
    </location>
</feature>
<dbReference type="AlphaFoldDB" id="A0AAW5N488"/>